<organism evidence="1 2">
    <name type="scientific">Periplaneta americana</name>
    <name type="common">American cockroach</name>
    <name type="synonym">Blatta americana</name>
    <dbReference type="NCBI Taxonomy" id="6978"/>
    <lineage>
        <taxon>Eukaryota</taxon>
        <taxon>Metazoa</taxon>
        <taxon>Ecdysozoa</taxon>
        <taxon>Arthropoda</taxon>
        <taxon>Hexapoda</taxon>
        <taxon>Insecta</taxon>
        <taxon>Pterygota</taxon>
        <taxon>Neoptera</taxon>
        <taxon>Polyneoptera</taxon>
        <taxon>Dictyoptera</taxon>
        <taxon>Blattodea</taxon>
        <taxon>Blattoidea</taxon>
        <taxon>Blattidae</taxon>
        <taxon>Blattinae</taxon>
        <taxon>Periplaneta</taxon>
    </lineage>
</organism>
<protein>
    <submittedName>
        <fullName evidence="1">Uncharacterized protein</fullName>
    </submittedName>
</protein>
<proteinExistence type="predicted"/>
<sequence>MQMTAQLKAVIDERKEKEKKGPNFELRHLVTRLAVHGFHNKNCSNNRYHDPSDNLYTRNSRGYISVAGMLEFCPAGRKTEQAKWYEEAMKKALEEIKSSNQCSAIWPYNHNVFVDEDFGPDELAHLRQKSAKRQLSQS</sequence>
<evidence type="ECO:0000313" key="2">
    <source>
        <dbReference type="Proteomes" id="UP001148838"/>
    </source>
</evidence>
<accession>A0ABQ8T885</accession>
<name>A0ABQ8T885_PERAM</name>
<reference evidence="1 2" key="1">
    <citation type="journal article" date="2022" name="Allergy">
        <title>Genome assembly and annotation of Periplaneta americana reveal a comprehensive cockroach allergen profile.</title>
        <authorList>
            <person name="Wang L."/>
            <person name="Xiong Q."/>
            <person name="Saelim N."/>
            <person name="Wang L."/>
            <person name="Nong W."/>
            <person name="Wan A.T."/>
            <person name="Shi M."/>
            <person name="Liu X."/>
            <person name="Cao Q."/>
            <person name="Hui J.H.L."/>
            <person name="Sookrung N."/>
            <person name="Leung T.F."/>
            <person name="Tungtrongchitr A."/>
            <person name="Tsui S.K.W."/>
        </authorList>
    </citation>
    <scope>NUCLEOTIDE SEQUENCE [LARGE SCALE GENOMIC DNA]</scope>
    <source>
        <strain evidence="1">PWHHKU_190912</strain>
    </source>
</reference>
<dbReference type="Proteomes" id="UP001148838">
    <property type="component" value="Unassembled WGS sequence"/>
</dbReference>
<gene>
    <name evidence="1" type="ORF">ANN_04049</name>
</gene>
<comment type="caution">
    <text evidence="1">The sequence shown here is derived from an EMBL/GenBank/DDBJ whole genome shotgun (WGS) entry which is preliminary data.</text>
</comment>
<keyword evidence="2" id="KW-1185">Reference proteome</keyword>
<evidence type="ECO:0000313" key="1">
    <source>
        <dbReference type="EMBL" id="KAJ4442463.1"/>
    </source>
</evidence>
<dbReference type="EMBL" id="JAJSOF020000013">
    <property type="protein sequence ID" value="KAJ4442463.1"/>
    <property type="molecule type" value="Genomic_DNA"/>
</dbReference>